<protein>
    <submittedName>
        <fullName evidence="2">DUF3883 domain-containing protein</fullName>
    </submittedName>
</protein>
<evidence type="ECO:0000313" key="3">
    <source>
        <dbReference type="Proteomes" id="UP001596392"/>
    </source>
</evidence>
<proteinExistence type="predicted"/>
<dbReference type="Pfam" id="PF13020">
    <property type="entry name" value="NOV_C"/>
    <property type="match status" value="1"/>
</dbReference>
<dbReference type="Proteomes" id="UP001596392">
    <property type="component" value="Unassembled WGS sequence"/>
</dbReference>
<organism evidence="2 3">
    <name type="scientific">Catellatospora aurea</name>
    <dbReference type="NCBI Taxonomy" id="1337874"/>
    <lineage>
        <taxon>Bacteria</taxon>
        <taxon>Bacillati</taxon>
        <taxon>Actinomycetota</taxon>
        <taxon>Actinomycetes</taxon>
        <taxon>Micromonosporales</taxon>
        <taxon>Micromonosporaceae</taxon>
        <taxon>Catellatospora</taxon>
    </lineage>
</organism>
<reference evidence="3" key="1">
    <citation type="journal article" date="2019" name="Int. J. Syst. Evol. Microbiol.">
        <title>The Global Catalogue of Microorganisms (GCM) 10K type strain sequencing project: providing services to taxonomists for standard genome sequencing and annotation.</title>
        <authorList>
            <consortium name="The Broad Institute Genomics Platform"/>
            <consortium name="The Broad Institute Genome Sequencing Center for Infectious Disease"/>
            <person name="Wu L."/>
            <person name="Ma J."/>
        </authorList>
    </citation>
    <scope>NUCLEOTIDE SEQUENCE [LARGE SCALE GENOMIC DNA]</scope>
    <source>
        <strain evidence="3">CGMCC 1.9106</strain>
    </source>
</reference>
<accession>A0ABW2GLA9</accession>
<gene>
    <name evidence="2" type="ORF">ACFQO7_00045</name>
</gene>
<dbReference type="EMBL" id="JBHTAC010000001">
    <property type="protein sequence ID" value="MFC7240855.1"/>
    <property type="molecule type" value="Genomic_DNA"/>
</dbReference>
<comment type="caution">
    <text evidence="2">The sequence shown here is derived from an EMBL/GenBank/DDBJ whole genome shotgun (WGS) entry which is preliminary data.</text>
</comment>
<evidence type="ECO:0000313" key="2">
    <source>
        <dbReference type="EMBL" id="MFC7240855.1"/>
    </source>
</evidence>
<keyword evidence="3" id="KW-1185">Reference proteome</keyword>
<feature type="domain" description="Protein NO VEIN C-terminal" evidence="1">
    <location>
        <begin position="140"/>
        <end position="204"/>
    </location>
</feature>
<evidence type="ECO:0000259" key="1">
    <source>
        <dbReference type="Pfam" id="PF13020"/>
    </source>
</evidence>
<dbReference type="RefSeq" id="WP_376804372.1">
    <property type="nucleotide sequence ID" value="NZ_JBHTAC010000001.1"/>
</dbReference>
<sequence>MTVPPEPVLRAAVRWLERLPASGPVRCRALFTTHAEFSDITPTQYDTALGWLRTTGLLDGRASSPPAVQVFTAAMHGGVPWLRDADALIHSPDELPSDSLDAAAALGLSPDEAFALVNAAWGKVDTAERKRVGDAGEKALLVELQALPNASVDHVARWSDAFGYDIAVHAPGITAHLEVKATTRRGRLTAYISRNEYRTMQRDPAWRMVAVLLTPDLELASVSTVPSDWIADQVPSDSSSFGRWESCRLDIPAAVLEAGIPLIKPLIATSGSMLQGVPG</sequence>
<dbReference type="InterPro" id="IPR024975">
    <property type="entry name" value="NOV_C"/>
</dbReference>
<name>A0ABW2GLA9_9ACTN</name>